<dbReference type="GO" id="GO:0005886">
    <property type="term" value="C:plasma membrane"/>
    <property type="evidence" value="ECO:0007669"/>
    <property type="project" value="UniProtKB-SubCell"/>
</dbReference>
<keyword evidence="7 8" id="KW-0472">Membrane</keyword>
<dbReference type="EMBL" id="JACRSV010000002">
    <property type="protein sequence ID" value="MBC8559918.1"/>
    <property type="molecule type" value="Genomic_DNA"/>
</dbReference>
<dbReference type="InterPro" id="IPR006043">
    <property type="entry name" value="NCS2"/>
</dbReference>
<reference evidence="10" key="1">
    <citation type="submission" date="2020-08" db="EMBL/GenBank/DDBJ databases">
        <title>Genome public.</title>
        <authorList>
            <person name="Liu C."/>
            <person name="Sun Q."/>
        </authorList>
    </citation>
    <scope>NUCLEOTIDE SEQUENCE</scope>
    <source>
        <strain evidence="10">NSJ-33</strain>
    </source>
</reference>
<gene>
    <name evidence="10" type="ORF">H8710_07550</name>
</gene>
<feature type="transmembrane region" description="Helical" evidence="9">
    <location>
        <begin position="360"/>
        <end position="393"/>
    </location>
</feature>
<dbReference type="AlphaFoldDB" id="A0A926I2U3"/>
<dbReference type="PANTHER" id="PTHR43337">
    <property type="entry name" value="XANTHINE/URACIL PERMEASE C887.17-RELATED"/>
    <property type="match status" value="1"/>
</dbReference>
<feature type="transmembrane region" description="Helical" evidence="9">
    <location>
        <begin position="187"/>
        <end position="208"/>
    </location>
</feature>
<proteinExistence type="inferred from homology"/>
<keyword evidence="3 8" id="KW-0813">Transport</keyword>
<feature type="transmembrane region" description="Helical" evidence="9">
    <location>
        <begin position="268"/>
        <end position="285"/>
    </location>
</feature>
<evidence type="ECO:0000256" key="4">
    <source>
        <dbReference type="ARBA" id="ARBA00022475"/>
    </source>
</evidence>
<evidence type="ECO:0000256" key="5">
    <source>
        <dbReference type="ARBA" id="ARBA00022692"/>
    </source>
</evidence>
<evidence type="ECO:0000256" key="7">
    <source>
        <dbReference type="ARBA" id="ARBA00023136"/>
    </source>
</evidence>
<sequence>MEKFFKLKEHGTTARIEIVAGITTFVTMAYILVVNPQILGGGDPAIANGVFFATCISSFIGTILMALLARMPFAQAPGMGLNAFFAFTVMPSIVAMTGNAEMTPVEQYQAALALVFLSGLLFIVITVIGLREAIVRAIPKNVKIAISGGIGLFIAYLGLQNAGIVVANPSTQVGLVNFSTLLNPDTRVAVTGAIVAIVGLVVIAALYTLKVKGSILIGIVVSTLIAYLSGAASLPDGFSYHLGQQASDFVSTSFFKLDFGALFGGKNLWGAIATALVLILSFSIVDMFDTIGTLLGTADKAGLLDKDGNMPGMKKALLCDSIATTAGALLGTSTVTTYVESSAGIGEGGKTGMTSLTTAVLFLVALVLGPFIGLIPSCATAPALIFVGALMIGGLKNMEFDDMSEAVPGFLTVAMMPLTYSIANGIAFGLISHCLIKLCTGKIKETSIITWILAAFFILKFCLAG</sequence>
<evidence type="ECO:0000256" key="1">
    <source>
        <dbReference type="ARBA" id="ARBA00004651"/>
    </source>
</evidence>
<dbReference type="Pfam" id="PF00860">
    <property type="entry name" value="Xan_ur_permease"/>
    <property type="match status" value="1"/>
</dbReference>
<comment type="subcellular location">
    <subcellularLocation>
        <location evidence="1 8">Cell membrane</location>
        <topology evidence="1 8">Multi-pass membrane protein</topology>
    </subcellularLocation>
</comment>
<dbReference type="RefSeq" id="WP_249294889.1">
    <property type="nucleotide sequence ID" value="NZ_JACRSV010000002.1"/>
</dbReference>
<protein>
    <submittedName>
        <fullName evidence="10">NCS2 family permease</fullName>
    </submittedName>
</protein>
<dbReference type="PANTHER" id="PTHR43337:SF1">
    <property type="entry name" value="XANTHINE_URACIL PERMEASE C887.17-RELATED"/>
    <property type="match status" value="1"/>
</dbReference>
<name>A0A926I2U3_9FIRM</name>
<feature type="transmembrane region" description="Helical" evidence="9">
    <location>
        <begin position="413"/>
        <end position="436"/>
    </location>
</feature>
<dbReference type="Proteomes" id="UP000610760">
    <property type="component" value="Unassembled WGS sequence"/>
</dbReference>
<feature type="transmembrane region" description="Helical" evidence="9">
    <location>
        <begin position="142"/>
        <end position="167"/>
    </location>
</feature>
<keyword evidence="4 8" id="KW-1003">Cell membrane</keyword>
<comment type="similarity">
    <text evidence="2 8">Belongs to the nucleobase:cation symporter-2 (NCS2) (TC 2.A.40) family. Azg-like subfamily.</text>
</comment>
<feature type="transmembrane region" description="Helical" evidence="9">
    <location>
        <begin position="110"/>
        <end position="130"/>
    </location>
</feature>
<feature type="transmembrane region" description="Helical" evidence="9">
    <location>
        <begin position="12"/>
        <end position="33"/>
    </location>
</feature>
<evidence type="ECO:0000256" key="3">
    <source>
        <dbReference type="ARBA" id="ARBA00022448"/>
    </source>
</evidence>
<feature type="transmembrane region" description="Helical" evidence="9">
    <location>
        <begin position="448"/>
        <end position="464"/>
    </location>
</feature>
<dbReference type="PIRSF" id="PIRSF005353">
    <property type="entry name" value="PbuG"/>
    <property type="match status" value="1"/>
</dbReference>
<dbReference type="GO" id="GO:0005345">
    <property type="term" value="F:purine nucleobase transmembrane transporter activity"/>
    <property type="evidence" value="ECO:0007669"/>
    <property type="project" value="TreeGrafter"/>
</dbReference>
<keyword evidence="11" id="KW-1185">Reference proteome</keyword>
<organism evidence="10 11">
    <name type="scientific">Fumia xinanensis</name>
    <dbReference type="NCBI Taxonomy" id="2763659"/>
    <lineage>
        <taxon>Bacteria</taxon>
        <taxon>Bacillati</taxon>
        <taxon>Bacillota</taxon>
        <taxon>Clostridia</taxon>
        <taxon>Eubacteriales</taxon>
        <taxon>Oscillospiraceae</taxon>
        <taxon>Fumia</taxon>
    </lineage>
</organism>
<comment type="caution">
    <text evidence="10">The sequence shown here is derived from an EMBL/GenBank/DDBJ whole genome shotgun (WGS) entry which is preliminary data.</text>
</comment>
<feature type="transmembrane region" description="Helical" evidence="9">
    <location>
        <begin position="80"/>
        <end position="98"/>
    </location>
</feature>
<accession>A0A926I2U3</accession>
<keyword evidence="5 8" id="KW-0812">Transmembrane</keyword>
<evidence type="ECO:0000256" key="9">
    <source>
        <dbReference type="SAM" id="Phobius"/>
    </source>
</evidence>
<feature type="transmembrane region" description="Helical" evidence="9">
    <location>
        <begin position="215"/>
        <end position="234"/>
    </location>
</feature>
<evidence type="ECO:0000256" key="2">
    <source>
        <dbReference type="ARBA" id="ARBA00005697"/>
    </source>
</evidence>
<keyword evidence="6 8" id="KW-1133">Transmembrane helix</keyword>
<dbReference type="InterPro" id="IPR045018">
    <property type="entry name" value="Azg-like"/>
</dbReference>
<evidence type="ECO:0000313" key="10">
    <source>
        <dbReference type="EMBL" id="MBC8559918.1"/>
    </source>
</evidence>
<dbReference type="InterPro" id="IPR026033">
    <property type="entry name" value="Azg-like_bact_archaea"/>
</dbReference>
<evidence type="ECO:0000256" key="8">
    <source>
        <dbReference type="PIRNR" id="PIRNR005353"/>
    </source>
</evidence>
<evidence type="ECO:0000313" key="11">
    <source>
        <dbReference type="Proteomes" id="UP000610760"/>
    </source>
</evidence>
<feature type="transmembrane region" description="Helical" evidence="9">
    <location>
        <begin position="45"/>
        <end position="68"/>
    </location>
</feature>
<evidence type="ECO:0000256" key="6">
    <source>
        <dbReference type="ARBA" id="ARBA00022989"/>
    </source>
</evidence>